<dbReference type="Gene3D" id="3.40.50.1440">
    <property type="entry name" value="Tubulin/FtsZ, GTPase domain"/>
    <property type="match status" value="1"/>
</dbReference>
<dbReference type="InterPro" id="IPR023123">
    <property type="entry name" value="Tubulin_C"/>
</dbReference>
<keyword evidence="4 5" id="KW-0342">GTP-binding</keyword>
<dbReference type="SUPFAM" id="SSF52490">
    <property type="entry name" value="Tubulin nucleotide-binding domain-like"/>
    <property type="match status" value="1"/>
</dbReference>
<evidence type="ECO:0000256" key="4">
    <source>
        <dbReference type="ARBA" id="ARBA00023134"/>
    </source>
</evidence>
<dbReference type="SUPFAM" id="SSF55307">
    <property type="entry name" value="Tubulin C-terminal domain-like"/>
    <property type="match status" value="1"/>
</dbReference>
<evidence type="ECO:0000256" key="2">
    <source>
        <dbReference type="ARBA" id="ARBA00022701"/>
    </source>
</evidence>
<dbReference type="OrthoDB" id="1662883at2759"/>
<dbReference type="STRING" id="2015173.A0A026WBB4"/>
<dbReference type="PRINTS" id="PR01519">
    <property type="entry name" value="EPSLNTUBULIN"/>
</dbReference>
<reference evidence="8 9" key="1">
    <citation type="journal article" date="2014" name="Curr. Biol.">
        <title>The genome of the clonal raider ant Cerapachys biroi.</title>
        <authorList>
            <person name="Oxley P.R."/>
            <person name="Ji L."/>
            <person name="Fetter-Pruneda I."/>
            <person name="McKenzie S.K."/>
            <person name="Li C."/>
            <person name="Hu H."/>
            <person name="Zhang G."/>
            <person name="Kronauer D.J."/>
        </authorList>
    </citation>
    <scope>NUCLEOTIDE SEQUENCE [LARGE SCALE GENOMIC DNA]</scope>
</reference>
<dbReference type="PRINTS" id="PR01161">
    <property type="entry name" value="TUBULIN"/>
</dbReference>
<dbReference type="PROSITE" id="PS00227">
    <property type="entry name" value="TUBULIN"/>
    <property type="match status" value="1"/>
</dbReference>
<evidence type="ECO:0000259" key="7">
    <source>
        <dbReference type="SMART" id="SM00864"/>
    </source>
</evidence>
<feature type="region of interest" description="Disordered" evidence="6">
    <location>
        <begin position="522"/>
        <end position="545"/>
    </location>
</feature>
<evidence type="ECO:0000313" key="8">
    <source>
        <dbReference type="EMBL" id="EZA53233.1"/>
    </source>
</evidence>
<organism evidence="8 9">
    <name type="scientific">Ooceraea biroi</name>
    <name type="common">Clonal raider ant</name>
    <name type="synonym">Cerapachys biroi</name>
    <dbReference type="NCBI Taxonomy" id="2015173"/>
    <lineage>
        <taxon>Eukaryota</taxon>
        <taxon>Metazoa</taxon>
        <taxon>Ecdysozoa</taxon>
        <taxon>Arthropoda</taxon>
        <taxon>Hexapoda</taxon>
        <taxon>Insecta</taxon>
        <taxon>Pterygota</taxon>
        <taxon>Neoptera</taxon>
        <taxon>Endopterygota</taxon>
        <taxon>Hymenoptera</taxon>
        <taxon>Apocrita</taxon>
        <taxon>Aculeata</taxon>
        <taxon>Formicoidea</taxon>
        <taxon>Formicidae</taxon>
        <taxon>Dorylinae</taxon>
        <taxon>Ooceraea</taxon>
    </lineage>
</organism>
<name>A0A026WBB4_OOCBI</name>
<dbReference type="OMA" id="KRAHLHH"/>
<accession>A0A026WBB4</accession>
<dbReference type="Gene3D" id="1.10.287.600">
    <property type="entry name" value="Helix hairpin bin"/>
    <property type="match status" value="1"/>
</dbReference>
<keyword evidence="9" id="KW-1185">Reference proteome</keyword>
<dbReference type="InterPro" id="IPR036525">
    <property type="entry name" value="Tubulin/FtsZ_GTPase_sf"/>
</dbReference>
<evidence type="ECO:0000256" key="1">
    <source>
        <dbReference type="ARBA" id="ARBA00009636"/>
    </source>
</evidence>
<keyword evidence="2 5" id="KW-0493">Microtubule</keyword>
<dbReference type="EMBL" id="KK107293">
    <property type="protein sequence ID" value="EZA53233.1"/>
    <property type="molecule type" value="Genomic_DNA"/>
</dbReference>
<evidence type="ECO:0000313" key="9">
    <source>
        <dbReference type="Proteomes" id="UP000053097"/>
    </source>
</evidence>
<feature type="non-terminal residue" evidence="8">
    <location>
        <position position="1"/>
    </location>
</feature>
<dbReference type="GO" id="GO:0005874">
    <property type="term" value="C:microtubule"/>
    <property type="evidence" value="ECO:0007669"/>
    <property type="project" value="UniProtKB-KW"/>
</dbReference>
<evidence type="ECO:0000256" key="6">
    <source>
        <dbReference type="SAM" id="MobiDB-lite"/>
    </source>
</evidence>
<sequence length="545" mass="60659">GQCGNQVGSAFWPLALHEYGIQTTSSGVNLLKVQRNHVKHVNDLSHAFPSFFHVPNAADNLHFQDIADLNKAKVKARAVLVDMEDSVVSRFKQGPLRQLFDQTCIVTNYPGSANNWAIGYYEHGRKHQDRLEESVRRTVEKCDRLHGFLLLYSLGGGTGSGLGTATLKLLKDNYPHVERIVSCVYPANTRDTITAPYNALLATRELIEHATCVFPVENKALLDICNAQMKRENTGQMNYNASCRPFQDMNSIVVNMLLHLTSGSRFPGSLNMDMNEVATNLVPYSKLHYVFSSISPATLSASDMCTMQETKYLDSVFLSCSSLTCFHVKFIYRYCHLRLQDELFINAWSRNNQLIKLDPLQPTSVVLAAAHIARGNTTLSDMKRNIERFQNKSKFTSWSRDCMKIGLCSIPPAGHSSSLLCLLNSSAMSLLFRDIIQEFSKLYRKKAHVHHYTQVHGFEETHFTESREDILSLCECYAEIRSMEETNIPRLQTLFLTELAPGSLSGALGAFMASSRKLASSSKARSSPSASSSAASSSSSISGIP</sequence>
<gene>
    <name evidence="8" type="ORF">X777_06312</name>
</gene>
<dbReference type="GO" id="GO:0005525">
    <property type="term" value="F:GTP binding"/>
    <property type="evidence" value="ECO:0007669"/>
    <property type="project" value="UniProtKB-UniRule"/>
</dbReference>
<dbReference type="InterPro" id="IPR017975">
    <property type="entry name" value="Tubulin_CS"/>
</dbReference>
<feature type="domain" description="Tubulin/FtsZ GTPase" evidence="7">
    <location>
        <begin position="65"/>
        <end position="268"/>
    </location>
</feature>
<dbReference type="InterPro" id="IPR003008">
    <property type="entry name" value="Tubulin_FtsZ_GTPase"/>
</dbReference>
<keyword evidence="3 5" id="KW-0547">Nucleotide-binding</keyword>
<feature type="non-terminal residue" evidence="8">
    <location>
        <position position="545"/>
    </location>
</feature>
<proteinExistence type="inferred from homology"/>
<dbReference type="InterPro" id="IPR018316">
    <property type="entry name" value="Tubulin/FtsZ_2-layer-sand-dom"/>
</dbReference>
<evidence type="ECO:0000256" key="3">
    <source>
        <dbReference type="ARBA" id="ARBA00022741"/>
    </source>
</evidence>
<dbReference type="Pfam" id="PF00091">
    <property type="entry name" value="Tubulin"/>
    <property type="match status" value="1"/>
</dbReference>
<dbReference type="InterPro" id="IPR000217">
    <property type="entry name" value="Tubulin"/>
</dbReference>
<protein>
    <submittedName>
        <fullName evidence="8">Tubulin epsilon chain</fullName>
    </submittedName>
</protein>
<comment type="similarity">
    <text evidence="1 5">Belongs to the tubulin family.</text>
</comment>
<dbReference type="AlphaFoldDB" id="A0A026WBB4"/>
<dbReference type="PANTHER" id="PTHR11588">
    <property type="entry name" value="TUBULIN"/>
    <property type="match status" value="1"/>
</dbReference>
<dbReference type="InterPro" id="IPR008280">
    <property type="entry name" value="Tub_FtsZ_C"/>
</dbReference>
<dbReference type="Pfam" id="PF03953">
    <property type="entry name" value="Tubulin_C"/>
    <property type="match status" value="1"/>
</dbReference>
<dbReference type="SMART" id="SM00864">
    <property type="entry name" value="Tubulin"/>
    <property type="match status" value="1"/>
</dbReference>
<dbReference type="GO" id="GO:0007017">
    <property type="term" value="P:microtubule-based process"/>
    <property type="evidence" value="ECO:0007669"/>
    <property type="project" value="InterPro"/>
</dbReference>
<dbReference type="Proteomes" id="UP000053097">
    <property type="component" value="Unassembled WGS sequence"/>
</dbReference>
<evidence type="ECO:0000256" key="5">
    <source>
        <dbReference type="RuleBase" id="RU000352"/>
    </source>
</evidence>
<dbReference type="InterPro" id="IPR004057">
    <property type="entry name" value="Epsilon_tubulin"/>
</dbReference>